<dbReference type="InterPro" id="IPR036188">
    <property type="entry name" value="FAD/NAD-bd_sf"/>
</dbReference>
<sequence>MHTTRIAIVGGGLAGLYAAYLLEQQGISDFVLLEGRDELGGRIASVTPEGKSAPGQQPEAFDMGPSWFWPGFQHALGALVESLGIVSFAQFETGDMLVERTLNGTPVRMQGFVNTPPSMRLKGGMSVLIEALRQRVDAQRIVTGQTVERLSFNGEAVELLSEDKGGLIQRYYADHVLLAVPPRLAEQRITFSPALPVSLAHQWRHTATWMAPHAKYVALFPTPFWREHGLSGEARSLIGPLGEIHDASDPSGHGALFGFFSVPASARKNSRENVLRQRCRDQLIRLFGPQAGTPVIDIIKDWAVEPLTATASDCQLGEHSTPPPASALEGPWQHRLTGIGSEWGQQYPGYLAGAIEAAERGVSGLLASGQLFSADR</sequence>
<dbReference type="EMBL" id="CP096973">
    <property type="protein sequence ID" value="UYO74471.1"/>
    <property type="molecule type" value="Genomic_DNA"/>
</dbReference>
<dbReference type="RefSeq" id="WP_264018268.1">
    <property type="nucleotide sequence ID" value="NZ_CP096973.1"/>
</dbReference>
<evidence type="ECO:0000313" key="4">
    <source>
        <dbReference type="Proteomes" id="UP001164935"/>
    </source>
</evidence>
<dbReference type="SUPFAM" id="SSF51905">
    <property type="entry name" value="FAD/NAD(P)-binding domain"/>
    <property type="match status" value="1"/>
</dbReference>
<dbReference type="PANTHER" id="PTHR43563">
    <property type="entry name" value="AMINE OXIDASE"/>
    <property type="match status" value="1"/>
</dbReference>
<comment type="similarity">
    <text evidence="1">Belongs to the flavin monoamine oxidase family.</text>
</comment>
<dbReference type="PANTHER" id="PTHR43563:SF1">
    <property type="entry name" value="AMINE OXIDASE [FLAVIN-CONTAINING] B"/>
    <property type="match status" value="1"/>
</dbReference>
<dbReference type="Pfam" id="PF13450">
    <property type="entry name" value="NAD_binding_8"/>
    <property type="match status" value="1"/>
</dbReference>
<dbReference type="Gene3D" id="3.50.50.60">
    <property type="entry name" value="FAD/NAD(P)-binding domain"/>
    <property type="match status" value="2"/>
</dbReference>
<evidence type="ECO:0000259" key="2">
    <source>
        <dbReference type="Pfam" id="PF01593"/>
    </source>
</evidence>
<accession>A0AA46TQN1</accession>
<dbReference type="InterPro" id="IPR002937">
    <property type="entry name" value="Amino_oxidase"/>
</dbReference>
<evidence type="ECO:0000313" key="3">
    <source>
        <dbReference type="EMBL" id="UYO74471.1"/>
    </source>
</evidence>
<dbReference type="AlphaFoldDB" id="A0AA46TQN1"/>
<name>A0AA46TQN1_9GAMM</name>
<protein>
    <submittedName>
        <fullName evidence="3">FAD-dependent oxidoreductase</fullName>
    </submittedName>
</protein>
<dbReference type="Pfam" id="PF01593">
    <property type="entry name" value="Amino_oxidase"/>
    <property type="match status" value="1"/>
</dbReference>
<proteinExistence type="inferred from homology"/>
<organism evidence="3 4">
    <name type="scientific">Halomonas qinghailakensis</name>
    <dbReference type="NCBI Taxonomy" id="2937790"/>
    <lineage>
        <taxon>Bacteria</taxon>
        <taxon>Pseudomonadati</taxon>
        <taxon>Pseudomonadota</taxon>
        <taxon>Gammaproteobacteria</taxon>
        <taxon>Oceanospirillales</taxon>
        <taxon>Halomonadaceae</taxon>
        <taxon>Halomonas</taxon>
    </lineage>
</organism>
<dbReference type="SUPFAM" id="SSF54373">
    <property type="entry name" value="FAD-linked reductases, C-terminal domain"/>
    <property type="match status" value="1"/>
</dbReference>
<gene>
    <name evidence="3" type="ORF">M0220_16640</name>
</gene>
<keyword evidence="4" id="KW-1185">Reference proteome</keyword>
<dbReference type="Proteomes" id="UP001164935">
    <property type="component" value="Chromosome"/>
</dbReference>
<evidence type="ECO:0000256" key="1">
    <source>
        <dbReference type="ARBA" id="ARBA00005995"/>
    </source>
</evidence>
<feature type="domain" description="Amine oxidase" evidence="2">
    <location>
        <begin position="118"/>
        <end position="360"/>
    </location>
</feature>
<reference evidence="3" key="1">
    <citation type="submission" date="2022-05" db="EMBL/GenBank/DDBJ databases">
        <title>Complete sequence of a novel PHA-producing Halomonas strain.</title>
        <authorList>
            <person name="Zheng Z."/>
        </authorList>
    </citation>
    <scope>NUCLEOTIDE SEQUENCE</scope>
    <source>
        <strain evidence="3">ZZQ-149</strain>
    </source>
</reference>
<dbReference type="GO" id="GO:0016491">
    <property type="term" value="F:oxidoreductase activity"/>
    <property type="evidence" value="ECO:0007669"/>
    <property type="project" value="InterPro"/>
</dbReference>
<dbReference type="InterPro" id="IPR050703">
    <property type="entry name" value="Flavin_MAO"/>
</dbReference>
<dbReference type="KEGG" id="hqn:M0220_16640"/>